<name>A0ABR0EFW7_ZASCE</name>
<dbReference type="InterPro" id="IPR020904">
    <property type="entry name" value="Sc_DH/Rdtase_CS"/>
</dbReference>
<dbReference type="SUPFAM" id="SSF51735">
    <property type="entry name" value="NAD(P)-binding Rossmann-fold domains"/>
    <property type="match status" value="1"/>
</dbReference>
<dbReference type="Gene3D" id="3.40.50.720">
    <property type="entry name" value="NAD(P)-binding Rossmann-like Domain"/>
    <property type="match status" value="1"/>
</dbReference>
<accession>A0ABR0EFW7</accession>
<keyword evidence="2" id="KW-0521">NADP</keyword>
<evidence type="ECO:0000313" key="5">
    <source>
        <dbReference type="Proteomes" id="UP001305779"/>
    </source>
</evidence>
<dbReference type="InterPro" id="IPR002347">
    <property type="entry name" value="SDR_fam"/>
</dbReference>
<keyword evidence="3" id="KW-0560">Oxidoreductase</keyword>
<protein>
    <submittedName>
        <fullName evidence="4">Uncharacterized protein</fullName>
    </submittedName>
</protein>
<dbReference type="PRINTS" id="PR00081">
    <property type="entry name" value="GDHRDH"/>
</dbReference>
<dbReference type="PROSITE" id="PS00061">
    <property type="entry name" value="ADH_SHORT"/>
    <property type="match status" value="1"/>
</dbReference>
<proteinExistence type="inferred from homology"/>
<dbReference type="PANTHER" id="PTHR48107:SF7">
    <property type="entry name" value="RE15974P"/>
    <property type="match status" value="1"/>
</dbReference>
<organism evidence="4 5">
    <name type="scientific">Zasmidium cellare</name>
    <name type="common">Wine cellar mold</name>
    <name type="synonym">Racodium cellare</name>
    <dbReference type="NCBI Taxonomy" id="395010"/>
    <lineage>
        <taxon>Eukaryota</taxon>
        <taxon>Fungi</taxon>
        <taxon>Dikarya</taxon>
        <taxon>Ascomycota</taxon>
        <taxon>Pezizomycotina</taxon>
        <taxon>Dothideomycetes</taxon>
        <taxon>Dothideomycetidae</taxon>
        <taxon>Mycosphaerellales</taxon>
        <taxon>Mycosphaerellaceae</taxon>
        <taxon>Zasmidium</taxon>
    </lineage>
</organism>
<evidence type="ECO:0000256" key="2">
    <source>
        <dbReference type="ARBA" id="ARBA00022857"/>
    </source>
</evidence>
<dbReference type="PRINTS" id="PR00080">
    <property type="entry name" value="SDRFAMILY"/>
</dbReference>
<evidence type="ECO:0000256" key="3">
    <source>
        <dbReference type="ARBA" id="ARBA00023002"/>
    </source>
</evidence>
<dbReference type="Proteomes" id="UP001305779">
    <property type="component" value="Unassembled WGS sequence"/>
</dbReference>
<dbReference type="PANTHER" id="PTHR48107">
    <property type="entry name" value="NADPH-DEPENDENT ALDEHYDE REDUCTASE-LIKE PROTEIN, CHLOROPLASTIC-RELATED"/>
    <property type="match status" value="1"/>
</dbReference>
<dbReference type="EMBL" id="JAXOVC010000006">
    <property type="protein sequence ID" value="KAK4499958.1"/>
    <property type="molecule type" value="Genomic_DNA"/>
</dbReference>
<evidence type="ECO:0000313" key="4">
    <source>
        <dbReference type="EMBL" id="KAK4499958.1"/>
    </source>
</evidence>
<evidence type="ECO:0000256" key="1">
    <source>
        <dbReference type="ARBA" id="ARBA00006484"/>
    </source>
</evidence>
<comment type="similarity">
    <text evidence="1">Belongs to the short-chain dehydrogenases/reductases (SDR) family.</text>
</comment>
<sequence>MNILITGASRGIGRATALLAGTQKGWNVGINYLNDSIAANSAVDEINNHPSSGKAIALQGDMTREEDVLRIFSTFEKTYGKINGVVINAGITAPALPLADMSLERLKKIFDTNILGPYLTARECARRIPTGGSIVIVSSAASRLGAPNEYVDYAGSKGAMDTLTTGLSKELGPRGVRVNAVRPGIIKTEIHERGTQDGGRVERLGVTTPLGRAGESEGVAGAVVWLLGEGVSYVTGAVVDVAGGR</sequence>
<dbReference type="InterPro" id="IPR036291">
    <property type="entry name" value="NAD(P)-bd_dom_sf"/>
</dbReference>
<gene>
    <name evidence="4" type="ORF">PRZ48_008144</name>
</gene>
<comment type="caution">
    <text evidence="4">The sequence shown here is derived from an EMBL/GenBank/DDBJ whole genome shotgun (WGS) entry which is preliminary data.</text>
</comment>
<reference evidence="4 5" key="1">
    <citation type="journal article" date="2023" name="G3 (Bethesda)">
        <title>A chromosome-level genome assembly of Zasmidium syzygii isolated from banana leaves.</title>
        <authorList>
            <person name="van Westerhoven A.C."/>
            <person name="Mehrabi R."/>
            <person name="Talebi R."/>
            <person name="Steentjes M.B.F."/>
            <person name="Corcolon B."/>
            <person name="Chong P.A."/>
            <person name="Kema G.H.J."/>
            <person name="Seidl M.F."/>
        </authorList>
    </citation>
    <scope>NUCLEOTIDE SEQUENCE [LARGE SCALE GENOMIC DNA]</scope>
    <source>
        <strain evidence="4 5">P124</strain>
    </source>
</reference>
<keyword evidence="5" id="KW-1185">Reference proteome</keyword>
<dbReference type="CDD" id="cd05233">
    <property type="entry name" value="SDR_c"/>
    <property type="match status" value="1"/>
</dbReference>
<dbReference type="Pfam" id="PF13561">
    <property type="entry name" value="adh_short_C2"/>
    <property type="match status" value="1"/>
</dbReference>